<evidence type="ECO:0000256" key="2">
    <source>
        <dbReference type="ARBA" id="ARBA00022679"/>
    </source>
</evidence>
<dbReference type="AlphaFoldDB" id="A0A0F8ZD65"/>
<name>A0A0F8ZD65_9ZZZZ</name>
<dbReference type="GO" id="GO:0032259">
    <property type="term" value="P:methylation"/>
    <property type="evidence" value="ECO:0007669"/>
    <property type="project" value="UniProtKB-KW"/>
</dbReference>
<comment type="caution">
    <text evidence="4">The sequence shown here is derived from an EMBL/GenBank/DDBJ whole genome shotgun (WGS) entry which is preliminary data.</text>
</comment>
<dbReference type="EMBL" id="LAZR01048530">
    <property type="protein sequence ID" value="KKK91713.1"/>
    <property type="molecule type" value="Genomic_DNA"/>
</dbReference>
<organism evidence="4">
    <name type="scientific">marine sediment metagenome</name>
    <dbReference type="NCBI Taxonomy" id="412755"/>
    <lineage>
        <taxon>unclassified sequences</taxon>
        <taxon>metagenomes</taxon>
        <taxon>ecological metagenomes</taxon>
    </lineage>
</organism>
<dbReference type="InterPro" id="IPR029063">
    <property type="entry name" value="SAM-dependent_MTases_sf"/>
</dbReference>
<dbReference type="InterPro" id="IPR002941">
    <property type="entry name" value="DNA_methylase_N4/N6"/>
</dbReference>
<feature type="non-terminal residue" evidence="4">
    <location>
        <position position="1"/>
    </location>
</feature>
<dbReference type="SUPFAM" id="SSF53335">
    <property type="entry name" value="S-adenosyl-L-methionine-dependent methyltransferases"/>
    <property type="match status" value="1"/>
</dbReference>
<evidence type="ECO:0000256" key="1">
    <source>
        <dbReference type="ARBA" id="ARBA00022603"/>
    </source>
</evidence>
<evidence type="ECO:0000259" key="3">
    <source>
        <dbReference type="Pfam" id="PF01555"/>
    </source>
</evidence>
<reference evidence="4" key="1">
    <citation type="journal article" date="2015" name="Nature">
        <title>Complex archaea that bridge the gap between prokaryotes and eukaryotes.</title>
        <authorList>
            <person name="Spang A."/>
            <person name="Saw J.H."/>
            <person name="Jorgensen S.L."/>
            <person name="Zaremba-Niedzwiedzka K."/>
            <person name="Martijn J."/>
            <person name="Lind A.E."/>
            <person name="van Eijk R."/>
            <person name="Schleper C."/>
            <person name="Guy L."/>
            <person name="Ettema T.J."/>
        </authorList>
    </citation>
    <scope>NUCLEOTIDE SEQUENCE</scope>
</reference>
<gene>
    <name evidence="4" type="ORF">LCGC14_2710160</name>
</gene>
<feature type="domain" description="DNA methylase N-4/N-6" evidence="3">
    <location>
        <begin position="20"/>
        <end position="84"/>
    </location>
</feature>
<protein>
    <recommendedName>
        <fullName evidence="3">DNA methylase N-4/N-6 domain-containing protein</fullName>
    </recommendedName>
</protein>
<keyword evidence="1" id="KW-0489">Methyltransferase</keyword>
<sequence length="93" mass="10460">AWKGRPAIATPGRKNWSDISAVPAQFKTHPTERPVELTTWMYETFAWPGSRMLIPFLGSGNGLLSAKELGMSAFGYELSKSYRDSFLVKVYKM</sequence>
<keyword evidence="2" id="KW-0808">Transferase</keyword>
<dbReference type="GO" id="GO:0003677">
    <property type="term" value="F:DNA binding"/>
    <property type="evidence" value="ECO:0007669"/>
    <property type="project" value="InterPro"/>
</dbReference>
<dbReference type="GO" id="GO:0008170">
    <property type="term" value="F:N-methyltransferase activity"/>
    <property type="evidence" value="ECO:0007669"/>
    <property type="project" value="InterPro"/>
</dbReference>
<proteinExistence type="predicted"/>
<evidence type="ECO:0000313" key="4">
    <source>
        <dbReference type="EMBL" id="KKK91713.1"/>
    </source>
</evidence>
<accession>A0A0F8ZD65</accession>
<dbReference type="Gene3D" id="3.40.50.150">
    <property type="entry name" value="Vaccinia Virus protein VP39"/>
    <property type="match status" value="1"/>
</dbReference>
<dbReference type="Pfam" id="PF01555">
    <property type="entry name" value="N6_N4_Mtase"/>
    <property type="match status" value="1"/>
</dbReference>